<name>A0A2K3JZD4_TRIPR</name>
<dbReference type="STRING" id="57577.A0A2K3JZD4"/>
<reference evidence="2 3" key="1">
    <citation type="journal article" date="2014" name="Am. J. Bot.">
        <title>Genome assembly and annotation for red clover (Trifolium pratense; Fabaceae).</title>
        <authorList>
            <person name="Istvanek J."/>
            <person name="Jaros M."/>
            <person name="Krenek A."/>
            <person name="Repkova J."/>
        </authorList>
    </citation>
    <scope>NUCLEOTIDE SEQUENCE [LARGE SCALE GENOMIC DNA]</scope>
    <source>
        <strain evidence="3">cv. Tatra</strain>
        <tissue evidence="2">Young leaves</tissue>
    </source>
</reference>
<dbReference type="CDD" id="cd01650">
    <property type="entry name" value="RT_nLTR_like"/>
    <property type="match status" value="1"/>
</dbReference>
<dbReference type="SUPFAM" id="SSF56672">
    <property type="entry name" value="DNA/RNA polymerases"/>
    <property type="match status" value="1"/>
</dbReference>
<dbReference type="InterPro" id="IPR000477">
    <property type="entry name" value="RT_dom"/>
</dbReference>
<feature type="domain" description="Reverse transcriptase" evidence="1">
    <location>
        <begin position="1"/>
        <end position="195"/>
    </location>
</feature>
<sequence length="277" mass="31478">MRRSKKKKGFVAFKLDLEKAFDNVNWDFLKTCLHDFGFPDDIIRLIMHCVTSSNLSLLWNGNKMPSFKPSHGLRQGDPLSPYLFILCMEKLSIAINDAVQHGAWTPINISDNGPRLSHLFFADDVLLFTKAKNSQLRFINDLFARFSQASGLKINLSKSRAFYSGGIPQAKINKLTSISGIRSTSSLDKYLGFPILKGRAKRSDFHFIIDKMQSRLASWKNRLLNKPGRLALASSVLTSIPTYYMQIAWLPQSICDSIDQTTRTFIWRDSNNKGIHL</sequence>
<dbReference type="PROSITE" id="PS50878">
    <property type="entry name" value="RT_POL"/>
    <property type="match status" value="1"/>
</dbReference>
<dbReference type="EMBL" id="ASHM01080652">
    <property type="protein sequence ID" value="PNX59423.1"/>
    <property type="molecule type" value="Genomic_DNA"/>
</dbReference>
<dbReference type="Pfam" id="PF00078">
    <property type="entry name" value="RVT_1"/>
    <property type="match status" value="1"/>
</dbReference>
<evidence type="ECO:0000313" key="2">
    <source>
        <dbReference type="EMBL" id="PNX59423.1"/>
    </source>
</evidence>
<gene>
    <name evidence="2" type="ORF">L195_g051410</name>
</gene>
<dbReference type="Proteomes" id="UP000236291">
    <property type="component" value="Unassembled WGS sequence"/>
</dbReference>
<comment type="caution">
    <text evidence="2">The sequence shown here is derived from an EMBL/GenBank/DDBJ whole genome shotgun (WGS) entry which is preliminary data.</text>
</comment>
<protein>
    <submittedName>
        <fullName evidence="2">Ribonuclease H</fullName>
    </submittedName>
</protein>
<proteinExistence type="predicted"/>
<organism evidence="2 3">
    <name type="scientific">Trifolium pratense</name>
    <name type="common">Red clover</name>
    <dbReference type="NCBI Taxonomy" id="57577"/>
    <lineage>
        <taxon>Eukaryota</taxon>
        <taxon>Viridiplantae</taxon>
        <taxon>Streptophyta</taxon>
        <taxon>Embryophyta</taxon>
        <taxon>Tracheophyta</taxon>
        <taxon>Spermatophyta</taxon>
        <taxon>Magnoliopsida</taxon>
        <taxon>eudicotyledons</taxon>
        <taxon>Gunneridae</taxon>
        <taxon>Pentapetalae</taxon>
        <taxon>rosids</taxon>
        <taxon>fabids</taxon>
        <taxon>Fabales</taxon>
        <taxon>Fabaceae</taxon>
        <taxon>Papilionoideae</taxon>
        <taxon>50 kb inversion clade</taxon>
        <taxon>NPAAA clade</taxon>
        <taxon>Hologalegina</taxon>
        <taxon>IRL clade</taxon>
        <taxon>Trifolieae</taxon>
        <taxon>Trifolium</taxon>
    </lineage>
</organism>
<accession>A0A2K3JZD4</accession>
<dbReference type="PANTHER" id="PTHR33116">
    <property type="entry name" value="REVERSE TRANSCRIPTASE ZINC-BINDING DOMAIN-CONTAINING PROTEIN-RELATED-RELATED"/>
    <property type="match status" value="1"/>
</dbReference>
<dbReference type="PANTHER" id="PTHR33116:SF78">
    <property type="entry name" value="OS12G0587133 PROTEIN"/>
    <property type="match status" value="1"/>
</dbReference>
<feature type="non-terminal residue" evidence="2">
    <location>
        <position position="277"/>
    </location>
</feature>
<dbReference type="AlphaFoldDB" id="A0A2K3JZD4"/>
<reference evidence="2 3" key="2">
    <citation type="journal article" date="2017" name="Front. Plant Sci.">
        <title>Gene Classification and Mining of Molecular Markers Useful in Red Clover (Trifolium pratense) Breeding.</title>
        <authorList>
            <person name="Istvanek J."/>
            <person name="Dluhosova J."/>
            <person name="Dluhos P."/>
            <person name="Patkova L."/>
            <person name="Nedelnik J."/>
            <person name="Repkova J."/>
        </authorList>
    </citation>
    <scope>NUCLEOTIDE SEQUENCE [LARGE SCALE GENOMIC DNA]</scope>
    <source>
        <strain evidence="3">cv. Tatra</strain>
        <tissue evidence="2">Young leaves</tissue>
    </source>
</reference>
<evidence type="ECO:0000259" key="1">
    <source>
        <dbReference type="PROSITE" id="PS50878"/>
    </source>
</evidence>
<evidence type="ECO:0000313" key="3">
    <source>
        <dbReference type="Proteomes" id="UP000236291"/>
    </source>
</evidence>
<dbReference type="InterPro" id="IPR043502">
    <property type="entry name" value="DNA/RNA_pol_sf"/>
</dbReference>